<organism evidence="1 2">
    <name type="scientific">Lelliottia amnigena</name>
    <name type="common">Enterobacter amnigenus</name>
    <dbReference type="NCBI Taxonomy" id="61646"/>
    <lineage>
        <taxon>Bacteria</taxon>
        <taxon>Pseudomonadati</taxon>
        <taxon>Pseudomonadota</taxon>
        <taxon>Gammaproteobacteria</taxon>
        <taxon>Enterobacterales</taxon>
        <taxon>Enterobacteriaceae</taxon>
        <taxon>Lelliottia</taxon>
    </lineage>
</organism>
<name>A0AAP2F195_LELAM</name>
<dbReference type="AlphaFoldDB" id="A0AAP2F195"/>
<dbReference type="RefSeq" id="WP_202665523.1">
    <property type="nucleotide sequence ID" value="NZ_JAENMR010000002.1"/>
</dbReference>
<reference evidence="1" key="1">
    <citation type="submission" date="2020-12" db="EMBL/GenBank/DDBJ databases">
        <title>Draft genome sequence of Enterobacter spp., Lelliottia spp. and Serratia spp. isolated from drinking water reservoirs and lakes.</title>
        <authorList>
            <person name="Reitter C."/>
            <person name="Neuhaus K."/>
            <person name="Huegler M."/>
        </authorList>
    </citation>
    <scope>NUCLEOTIDE SEQUENCE</scope>
    <source>
        <strain evidence="1">TZW15</strain>
    </source>
</reference>
<evidence type="ECO:0000313" key="1">
    <source>
        <dbReference type="EMBL" id="MBL5934125.1"/>
    </source>
</evidence>
<accession>A0AAP2F195</accession>
<dbReference type="Proteomes" id="UP000653275">
    <property type="component" value="Unassembled WGS sequence"/>
</dbReference>
<proteinExistence type="predicted"/>
<comment type="caution">
    <text evidence="1">The sequence shown here is derived from an EMBL/GenBank/DDBJ whole genome shotgun (WGS) entry which is preliminary data.</text>
</comment>
<dbReference type="EMBL" id="JAENMS010000002">
    <property type="protein sequence ID" value="MBL5934125.1"/>
    <property type="molecule type" value="Genomic_DNA"/>
</dbReference>
<sequence>MKKDWFAHTDLTTEEADELVARYREKGVKVEKCLAADPRLWIVSAYLPQQKSHPTTGRSLRSRAWSRS</sequence>
<protein>
    <submittedName>
        <fullName evidence="1">Uncharacterized protein</fullName>
    </submittedName>
</protein>
<evidence type="ECO:0000313" key="2">
    <source>
        <dbReference type="Proteomes" id="UP000653275"/>
    </source>
</evidence>
<gene>
    <name evidence="1" type="ORF">I7V27_06575</name>
</gene>